<reference evidence="1" key="2">
    <citation type="submission" date="2023-05" db="EMBL/GenBank/DDBJ databases">
        <authorList>
            <consortium name="Lawrence Berkeley National Laboratory"/>
            <person name="Steindorff A."/>
            <person name="Hensen N."/>
            <person name="Bonometti L."/>
            <person name="Westerberg I."/>
            <person name="Brannstrom I.O."/>
            <person name="Guillou S."/>
            <person name="Cros-Aarteil S."/>
            <person name="Calhoun S."/>
            <person name="Haridas S."/>
            <person name="Kuo A."/>
            <person name="Mondo S."/>
            <person name="Pangilinan J."/>
            <person name="Riley R."/>
            <person name="Labutti K."/>
            <person name="Andreopoulos B."/>
            <person name="Lipzen A."/>
            <person name="Chen C."/>
            <person name="Yanf M."/>
            <person name="Daum C."/>
            <person name="Ng V."/>
            <person name="Clum A."/>
            <person name="Ohm R."/>
            <person name="Martin F."/>
            <person name="Silar P."/>
            <person name="Natvig D."/>
            <person name="Lalanne C."/>
            <person name="Gautier V."/>
            <person name="Ament-Velasquez S.L."/>
            <person name="Kruys A."/>
            <person name="Hutchinson M.I."/>
            <person name="Powell A.J."/>
            <person name="Barry K."/>
            <person name="Miller A.N."/>
            <person name="Grigoriev I.V."/>
            <person name="Debuchy R."/>
            <person name="Gladieux P."/>
            <person name="Thoren M.H."/>
            <person name="Johannesson H."/>
        </authorList>
    </citation>
    <scope>NUCLEOTIDE SEQUENCE</scope>
    <source>
        <strain evidence="1">CBS 532.94</strain>
    </source>
</reference>
<reference evidence="1" key="1">
    <citation type="journal article" date="2023" name="Mol. Phylogenet. Evol.">
        <title>Genome-scale phylogeny and comparative genomics of the fungal order Sordariales.</title>
        <authorList>
            <person name="Hensen N."/>
            <person name="Bonometti L."/>
            <person name="Westerberg I."/>
            <person name="Brannstrom I.O."/>
            <person name="Guillou S."/>
            <person name="Cros-Aarteil S."/>
            <person name="Calhoun S."/>
            <person name="Haridas S."/>
            <person name="Kuo A."/>
            <person name="Mondo S."/>
            <person name="Pangilinan J."/>
            <person name="Riley R."/>
            <person name="LaButti K."/>
            <person name="Andreopoulos B."/>
            <person name="Lipzen A."/>
            <person name="Chen C."/>
            <person name="Yan M."/>
            <person name="Daum C."/>
            <person name="Ng V."/>
            <person name="Clum A."/>
            <person name="Steindorff A."/>
            <person name="Ohm R.A."/>
            <person name="Martin F."/>
            <person name="Silar P."/>
            <person name="Natvig D.O."/>
            <person name="Lalanne C."/>
            <person name="Gautier V."/>
            <person name="Ament-Velasquez S.L."/>
            <person name="Kruys A."/>
            <person name="Hutchinson M.I."/>
            <person name="Powell A.J."/>
            <person name="Barry K."/>
            <person name="Miller A.N."/>
            <person name="Grigoriev I.V."/>
            <person name="Debuchy R."/>
            <person name="Gladieux P."/>
            <person name="Hiltunen Thoren M."/>
            <person name="Johannesson H."/>
        </authorList>
    </citation>
    <scope>NUCLEOTIDE SEQUENCE</scope>
    <source>
        <strain evidence="1">CBS 532.94</strain>
    </source>
</reference>
<dbReference type="AlphaFoldDB" id="A0AAN7HBK3"/>
<dbReference type="Gene3D" id="3.30.70.100">
    <property type="match status" value="1"/>
</dbReference>
<name>A0AAN7HBK3_9PEZI</name>
<accession>A0AAN7HBK3</accession>
<gene>
    <name evidence="1" type="ORF">C8A03DRAFT_14752</name>
</gene>
<dbReference type="EMBL" id="MU860082">
    <property type="protein sequence ID" value="KAK4238802.1"/>
    <property type="molecule type" value="Genomic_DNA"/>
</dbReference>
<evidence type="ECO:0000313" key="2">
    <source>
        <dbReference type="Proteomes" id="UP001303760"/>
    </source>
</evidence>
<dbReference type="Proteomes" id="UP001303760">
    <property type="component" value="Unassembled WGS sequence"/>
</dbReference>
<keyword evidence="2" id="KW-1185">Reference proteome</keyword>
<evidence type="ECO:0000313" key="1">
    <source>
        <dbReference type="EMBL" id="KAK4238802.1"/>
    </source>
</evidence>
<protein>
    <recommendedName>
        <fullName evidence="3">ABM domain-containing protein</fullName>
    </recommendedName>
</protein>
<organism evidence="1 2">
    <name type="scientific">Achaetomium macrosporum</name>
    <dbReference type="NCBI Taxonomy" id="79813"/>
    <lineage>
        <taxon>Eukaryota</taxon>
        <taxon>Fungi</taxon>
        <taxon>Dikarya</taxon>
        <taxon>Ascomycota</taxon>
        <taxon>Pezizomycotina</taxon>
        <taxon>Sordariomycetes</taxon>
        <taxon>Sordariomycetidae</taxon>
        <taxon>Sordariales</taxon>
        <taxon>Chaetomiaceae</taxon>
        <taxon>Achaetomium</taxon>
    </lineage>
</organism>
<proteinExistence type="predicted"/>
<sequence length="656" mass="73110">MSDHGIDYTQQVLERARQLQLEARRNATPRFGPAVDGVLWSRIRPGEEDEGPIIPILGILEFTLKPGIDILNESRPPRRLWEAALRYVCSIPGCCAVEWGVRLDKSNHGSGPTSLFCLVHWDSAAAWRKFQHSPGFTPIIGLLDSDVYVSNRCAKLGPLGAPRQGSGGDARDRATVVDVVSVAMAAEDASPPERRSAFEEAWNTLVASVTNGHDGLQHSYAVWLENNVVTFLDPTPAEAAPATRQAVFTAFLTWDGARYDSRHVEELCDRLRASLPSFQANGKTTVSRKAVQLVNQTPQPEEHHGAPRQPVAQHNNLASILDASFPRQCSADLANLTEHGYQAVDRSIRDARARTRLFPAPRGSFRFQGELYEGNTPVIPHWRRSPAPFHGGYHCVDVVWMQLKARAPKREGPRIFNQLKDQISALPGFVMASWARDVEHKAKLAVLTVWEDQHARGAASQDYRRILDDFAASSVHLLAPLKHQALLMPRCLGAPWLTDWRGPYLELISFYVPTGVVERQLFEHAYGAFIRFLIATQHEWSHLLTKRPLGLAGKNRMTEPSDIAGIPSACIVEDDAGGWESDAAEGAEESSGSRHQLFTGVLIWESPAARQEWYEELFRLACWSYELFGHVVDTLGILAAGGIEARFVELQREYRR</sequence>
<comment type="caution">
    <text evidence="1">The sequence shown here is derived from an EMBL/GenBank/DDBJ whole genome shotgun (WGS) entry which is preliminary data.</text>
</comment>
<evidence type="ECO:0008006" key="3">
    <source>
        <dbReference type="Google" id="ProtNLM"/>
    </source>
</evidence>